<dbReference type="InterPro" id="IPR002017">
    <property type="entry name" value="Spectrin_repeat"/>
</dbReference>
<sequence length="114" mass="12494">MASAAVARTAAAAQAQRAHHDALRAEIDARDDAFRAAVQRAQQLLDDGHPAAQEISEKCEALLEERAALHEAWAARQVALDQLHDLHCFLRDSKQLHELCAAQQFTLPGLRPSP</sequence>
<protein>
    <submittedName>
        <fullName evidence="2">Uncharacterized protein</fullName>
    </submittedName>
</protein>
<evidence type="ECO:0000313" key="3">
    <source>
        <dbReference type="Proteomes" id="UP001314205"/>
    </source>
</evidence>
<keyword evidence="3" id="KW-1185">Reference proteome</keyword>
<keyword evidence="1" id="KW-0677">Repeat</keyword>
<accession>A0AAV1LRM1</accession>
<dbReference type="Gene3D" id="1.20.58.60">
    <property type="match status" value="1"/>
</dbReference>
<comment type="caution">
    <text evidence="2">The sequence shown here is derived from an EMBL/GenBank/DDBJ whole genome shotgun (WGS) entry which is preliminary data.</text>
</comment>
<organism evidence="2 3">
    <name type="scientific">Parnassius mnemosyne</name>
    <name type="common">clouded apollo</name>
    <dbReference type="NCBI Taxonomy" id="213953"/>
    <lineage>
        <taxon>Eukaryota</taxon>
        <taxon>Metazoa</taxon>
        <taxon>Ecdysozoa</taxon>
        <taxon>Arthropoda</taxon>
        <taxon>Hexapoda</taxon>
        <taxon>Insecta</taxon>
        <taxon>Pterygota</taxon>
        <taxon>Neoptera</taxon>
        <taxon>Endopterygota</taxon>
        <taxon>Lepidoptera</taxon>
        <taxon>Glossata</taxon>
        <taxon>Ditrysia</taxon>
        <taxon>Papilionoidea</taxon>
        <taxon>Papilionidae</taxon>
        <taxon>Parnassiinae</taxon>
        <taxon>Parnassini</taxon>
        <taxon>Parnassius</taxon>
        <taxon>Driopa</taxon>
    </lineage>
</organism>
<reference evidence="2 3" key="1">
    <citation type="submission" date="2023-11" db="EMBL/GenBank/DDBJ databases">
        <authorList>
            <person name="Hedman E."/>
            <person name="Englund M."/>
            <person name="Stromberg M."/>
            <person name="Nyberg Akerstrom W."/>
            <person name="Nylinder S."/>
            <person name="Jareborg N."/>
            <person name="Kallberg Y."/>
            <person name="Kronander E."/>
        </authorList>
    </citation>
    <scope>NUCLEOTIDE SEQUENCE [LARGE SCALE GENOMIC DNA]</scope>
</reference>
<dbReference type="Proteomes" id="UP001314205">
    <property type="component" value="Unassembled WGS sequence"/>
</dbReference>
<dbReference type="Pfam" id="PF00435">
    <property type="entry name" value="Spectrin"/>
    <property type="match status" value="1"/>
</dbReference>
<dbReference type="PANTHER" id="PTHR11915">
    <property type="entry name" value="SPECTRIN/FILAMIN RELATED CYTOSKELETAL PROTEIN"/>
    <property type="match status" value="1"/>
</dbReference>
<evidence type="ECO:0000256" key="1">
    <source>
        <dbReference type="ARBA" id="ARBA00022737"/>
    </source>
</evidence>
<evidence type="ECO:0000313" key="2">
    <source>
        <dbReference type="EMBL" id="CAK1597540.1"/>
    </source>
</evidence>
<dbReference type="EMBL" id="CAVLGL010000094">
    <property type="protein sequence ID" value="CAK1597540.1"/>
    <property type="molecule type" value="Genomic_DNA"/>
</dbReference>
<dbReference type="AlphaFoldDB" id="A0AAV1LRM1"/>
<gene>
    <name evidence="2" type="ORF">PARMNEM_LOCUS16731</name>
</gene>
<dbReference type="GO" id="GO:0005737">
    <property type="term" value="C:cytoplasm"/>
    <property type="evidence" value="ECO:0007669"/>
    <property type="project" value="UniProtKB-ARBA"/>
</dbReference>
<proteinExistence type="predicted"/>
<dbReference type="SUPFAM" id="SSF46966">
    <property type="entry name" value="Spectrin repeat"/>
    <property type="match status" value="1"/>
</dbReference>
<dbReference type="SMART" id="SM00150">
    <property type="entry name" value="SPEC"/>
    <property type="match status" value="1"/>
</dbReference>
<name>A0AAV1LRM1_9NEOP</name>
<dbReference type="InterPro" id="IPR018159">
    <property type="entry name" value="Spectrin/alpha-actinin"/>
</dbReference>